<dbReference type="GeneID" id="23462155"/>
<dbReference type="EMBL" id="KP136319">
    <property type="protein sequence ID" value="AJF97238.1"/>
    <property type="molecule type" value="Genomic_DNA"/>
</dbReference>
<dbReference type="Proteomes" id="UP000202511">
    <property type="component" value="Segment"/>
</dbReference>
<keyword evidence="2" id="KW-0812">Transmembrane</keyword>
<dbReference type="RefSeq" id="YP_009119473.1">
    <property type="nucleotide sequence ID" value="NC_026440.1"/>
</dbReference>
<feature type="transmembrane region" description="Helical" evidence="2">
    <location>
        <begin position="42"/>
        <end position="61"/>
    </location>
</feature>
<keyword evidence="2" id="KW-1133">Transmembrane helix</keyword>
<dbReference type="KEGG" id="vg:23462155"/>
<organism evidence="3 4">
    <name type="scientific">Pandoravirus inopinatum</name>
    <dbReference type="NCBI Taxonomy" id="1605721"/>
    <lineage>
        <taxon>Viruses</taxon>
        <taxon>Pandoravirus</taxon>
    </lineage>
</organism>
<evidence type="ECO:0000313" key="3">
    <source>
        <dbReference type="EMBL" id="AJF97238.1"/>
    </source>
</evidence>
<keyword evidence="2" id="KW-0472">Membrane</keyword>
<feature type="transmembrane region" description="Helical" evidence="2">
    <location>
        <begin position="67"/>
        <end position="86"/>
    </location>
</feature>
<protein>
    <recommendedName>
        <fullName evidence="5">Transmembrane protein</fullName>
    </recommendedName>
</protein>
<evidence type="ECO:0000313" key="4">
    <source>
        <dbReference type="Proteomes" id="UP000202511"/>
    </source>
</evidence>
<proteinExistence type="predicted"/>
<reference evidence="3 4" key="1">
    <citation type="journal article" date="2015" name="Parasitol. Res.">
        <title>Viruses in close associations with free-living amoebae.</title>
        <authorList>
            <person name="Scheid P."/>
        </authorList>
    </citation>
    <scope>NUCLEOTIDE SEQUENCE [LARGE SCALE GENOMIC DNA]</scope>
    <source>
        <strain evidence="3">KlaHel</strain>
    </source>
</reference>
<feature type="region of interest" description="Disordered" evidence="1">
    <location>
        <begin position="1"/>
        <end position="29"/>
    </location>
</feature>
<name>A0A0B5IX01_9VIRU</name>
<evidence type="ECO:0000256" key="2">
    <source>
        <dbReference type="SAM" id="Phobius"/>
    </source>
</evidence>
<evidence type="ECO:0008006" key="5">
    <source>
        <dbReference type="Google" id="ProtNLM"/>
    </source>
</evidence>
<accession>A0A0B5IX01</accession>
<sequence length="128" mass="14521">MRRRSRASTSPPATPQRRHTRRAEPMSLGRIRRGESTSARISSGRLVVWSIPCIVLFSFLFRFVVTAAFVLVSLLRFFVLFSPLLGRRYNGLADEKANVQQRPPFFLLSPCLCALDEKKKEIGAVPDE</sequence>
<evidence type="ECO:0000256" key="1">
    <source>
        <dbReference type="SAM" id="MobiDB-lite"/>
    </source>
</evidence>